<dbReference type="EMBL" id="JARYMX010000007">
    <property type="protein sequence ID" value="KAJ9541265.1"/>
    <property type="molecule type" value="Genomic_DNA"/>
</dbReference>
<evidence type="ECO:0000313" key="3">
    <source>
        <dbReference type="Proteomes" id="UP001172457"/>
    </source>
</evidence>
<evidence type="ECO:0008006" key="4">
    <source>
        <dbReference type="Google" id="ProtNLM"/>
    </source>
</evidence>
<gene>
    <name evidence="2" type="ORF">OSB04_027771</name>
</gene>
<evidence type="ECO:0000256" key="1">
    <source>
        <dbReference type="SAM" id="MobiDB-lite"/>
    </source>
</evidence>
<evidence type="ECO:0000313" key="2">
    <source>
        <dbReference type="EMBL" id="KAJ9541265.1"/>
    </source>
</evidence>
<dbReference type="AlphaFoldDB" id="A0AA38W752"/>
<feature type="region of interest" description="Disordered" evidence="1">
    <location>
        <begin position="1"/>
        <end position="22"/>
    </location>
</feature>
<comment type="caution">
    <text evidence="2">The sequence shown here is derived from an EMBL/GenBank/DDBJ whole genome shotgun (WGS) entry which is preliminary data.</text>
</comment>
<reference evidence="2" key="1">
    <citation type="submission" date="2023-03" db="EMBL/GenBank/DDBJ databases">
        <title>Chromosome-scale reference genome and RAD-based genetic map of yellow starthistle (Centaurea solstitialis) reveal putative structural variation and QTLs associated with invader traits.</title>
        <authorList>
            <person name="Reatini B."/>
            <person name="Cang F.A."/>
            <person name="Jiang Q."/>
            <person name="Mckibben M.T.W."/>
            <person name="Barker M.S."/>
            <person name="Rieseberg L.H."/>
            <person name="Dlugosch K.M."/>
        </authorList>
    </citation>
    <scope>NUCLEOTIDE SEQUENCE</scope>
    <source>
        <strain evidence="2">CAN-66</strain>
        <tissue evidence="2">Leaf</tissue>
    </source>
</reference>
<organism evidence="2 3">
    <name type="scientific">Centaurea solstitialis</name>
    <name type="common">yellow star-thistle</name>
    <dbReference type="NCBI Taxonomy" id="347529"/>
    <lineage>
        <taxon>Eukaryota</taxon>
        <taxon>Viridiplantae</taxon>
        <taxon>Streptophyta</taxon>
        <taxon>Embryophyta</taxon>
        <taxon>Tracheophyta</taxon>
        <taxon>Spermatophyta</taxon>
        <taxon>Magnoliopsida</taxon>
        <taxon>eudicotyledons</taxon>
        <taxon>Gunneridae</taxon>
        <taxon>Pentapetalae</taxon>
        <taxon>asterids</taxon>
        <taxon>campanulids</taxon>
        <taxon>Asterales</taxon>
        <taxon>Asteraceae</taxon>
        <taxon>Carduoideae</taxon>
        <taxon>Cardueae</taxon>
        <taxon>Centaureinae</taxon>
        <taxon>Centaurea</taxon>
    </lineage>
</organism>
<dbReference type="PANTHER" id="PTHR47481:SF22">
    <property type="entry name" value="RETROTRANSPOSON GAG DOMAIN-CONTAINING PROTEIN"/>
    <property type="match status" value="1"/>
</dbReference>
<proteinExistence type="predicted"/>
<dbReference type="PANTHER" id="PTHR47481">
    <property type="match status" value="1"/>
</dbReference>
<dbReference type="Proteomes" id="UP001172457">
    <property type="component" value="Chromosome 7"/>
</dbReference>
<protein>
    <recommendedName>
        <fullName evidence="4">Retrotransposon Copia-like N-terminal domain-containing protein</fullName>
    </recommendedName>
</protein>
<keyword evidence="3" id="KW-1185">Reference proteome</keyword>
<name>A0AA38W752_9ASTR</name>
<accession>A0AA38W752</accession>
<dbReference type="Pfam" id="PF14223">
    <property type="entry name" value="Retrotran_gag_2"/>
    <property type="match status" value="1"/>
</dbReference>
<feature type="compositionally biased region" description="Low complexity" evidence="1">
    <location>
        <begin position="13"/>
        <end position="22"/>
    </location>
</feature>
<sequence length="260" mass="28823">MPEVAEGVRNADQNQNQSHNRNQSFSMANITNFVSIKLNGENYLSWKHQVLTILKTLGLSKHVSADQSSPLESDPEYENWSKADCYVSACINATLDQSVAHLAIGTGTALDLWKVLEDSYLQQAFAKKFQLKTQFQTLKQGSSTVTVFCDSIKRVADSLRSIGEKVSEADLVLQTLQGLNSVFNTFVLNIENSENLPNFVQLRSRLLVYEERLNNQVESTTGSISAMNSSVFTPPHSGSEMKQGMLVEIIAENKVLVAET</sequence>